<dbReference type="AlphaFoldDB" id="A0A1I4VVF4"/>
<evidence type="ECO:0000256" key="1">
    <source>
        <dbReference type="SAM" id="MobiDB-lite"/>
    </source>
</evidence>
<name>A0A1I4VVF4_9GAMM</name>
<dbReference type="Proteomes" id="UP000198575">
    <property type="component" value="Unassembled WGS sequence"/>
</dbReference>
<keyword evidence="3" id="KW-1185">Reference proteome</keyword>
<sequence length="141" mass="15830">MEPAQIVAQAKATVAVIDELRERLSNLHPHIDCWANDVLYQSQSTFLHALNLRIDPDLLRIRAAIDHAGRIVGAKKVRTGPKQTELAMAKESLADALRENSEPRMPKKDARALSGELLGLCGLHSKRKPRPKHPDPRKRRQ</sequence>
<reference evidence="2 3" key="1">
    <citation type="submission" date="2016-10" db="EMBL/GenBank/DDBJ databases">
        <authorList>
            <person name="de Groot N.N."/>
        </authorList>
    </citation>
    <scope>NUCLEOTIDE SEQUENCE [LARGE SCALE GENOMIC DNA]</scope>
    <source>
        <strain evidence="2 3">CGMCC 1.7659</strain>
    </source>
</reference>
<proteinExistence type="predicted"/>
<dbReference type="STRING" id="578942.SAMN05216289_10374"/>
<dbReference type="EMBL" id="FOVF01000003">
    <property type="protein sequence ID" value="SFN04997.1"/>
    <property type="molecule type" value="Genomic_DNA"/>
</dbReference>
<feature type="compositionally biased region" description="Basic residues" evidence="1">
    <location>
        <begin position="124"/>
        <end position="141"/>
    </location>
</feature>
<feature type="region of interest" description="Disordered" evidence="1">
    <location>
        <begin position="120"/>
        <end position="141"/>
    </location>
</feature>
<evidence type="ECO:0000313" key="2">
    <source>
        <dbReference type="EMBL" id="SFN04997.1"/>
    </source>
</evidence>
<accession>A0A1I4VVF4</accession>
<gene>
    <name evidence="2" type="ORF">SAMN05216289_10374</name>
</gene>
<protein>
    <submittedName>
        <fullName evidence="2">Uncharacterized protein</fullName>
    </submittedName>
</protein>
<evidence type="ECO:0000313" key="3">
    <source>
        <dbReference type="Proteomes" id="UP000198575"/>
    </source>
</evidence>
<organism evidence="2 3">
    <name type="scientific">Dokdonella immobilis</name>
    <dbReference type="NCBI Taxonomy" id="578942"/>
    <lineage>
        <taxon>Bacteria</taxon>
        <taxon>Pseudomonadati</taxon>
        <taxon>Pseudomonadota</taxon>
        <taxon>Gammaproteobacteria</taxon>
        <taxon>Lysobacterales</taxon>
        <taxon>Rhodanobacteraceae</taxon>
        <taxon>Dokdonella</taxon>
    </lineage>
</organism>